<evidence type="ECO:0000313" key="3">
    <source>
        <dbReference type="Proteomes" id="UP001139089"/>
    </source>
</evidence>
<keyword evidence="3" id="KW-1185">Reference proteome</keyword>
<dbReference type="Proteomes" id="UP001139089">
    <property type="component" value="Unassembled WGS sequence"/>
</dbReference>
<proteinExistence type="predicted"/>
<dbReference type="AlphaFoldDB" id="A0A9X1NUM5"/>
<keyword evidence="1" id="KW-0472">Membrane</keyword>
<sequence length="50" mass="5305">MDRISPRNASRIALLAAGLLLLGWAGMLGWWAYGPDMILALAAGSLSLCF</sequence>
<protein>
    <submittedName>
        <fullName evidence="2">Uncharacterized protein</fullName>
    </submittedName>
</protein>
<dbReference type="RefSeq" id="WP_162742857.1">
    <property type="nucleotide sequence ID" value="NZ_JAJOZR010000011.1"/>
</dbReference>
<keyword evidence="1" id="KW-1133">Transmembrane helix</keyword>
<keyword evidence="1" id="KW-0812">Transmembrane</keyword>
<organism evidence="2 3">
    <name type="scientific">Rhizobium quercicola</name>
    <dbReference type="NCBI Taxonomy" id="2901226"/>
    <lineage>
        <taxon>Bacteria</taxon>
        <taxon>Pseudomonadati</taxon>
        <taxon>Pseudomonadota</taxon>
        <taxon>Alphaproteobacteria</taxon>
        <taxon>Hyphomicrobiales</taxon>
        <taxon>Rhizobiaceae</taxon>
        <taxon>Rhizobium/Agrobacterium group</taxon>
        <taxon>Rhizobium</taxon>
    </lineage>
</organism>
<dbReference type="EMBL" id="JAJOZR010000011">
    <property type="protein sequence ID" value="MCD7110783.1"/>
    <property type="molecule type" value="Genomic_DNA"/>
</dbReference>
<name>A0A9X1NUM5_9HYPH</name>
<accession>A0A9X1NUM5</accession>
<feature type="transmembrane region" description="Helical" evidence="1">
    <location>
        <begin position="12"/>
        <end position="33"/>
    </location>
</feature>
<reference evidence="2" key="1">
    <citation type="submission" date="2021-12" db="EMBL/GenBank/DDBJ databases">
        <authorList>
            <person name="Li Y."/>
        </authorList>
    </citation>
    <scope>NUCLEOTIDE SEQUENCE</scope>
    <source>
        <strain evidence="2">DKSPLA3</strain>
    </source>
</reference>
<evidence type="ECO:0000256" key="1">
    <source>
        <dbReference type="SAM" id="Phobius"/>
    </source>
</evidence>
<gene>
    <name evidence="2" type="ORF">LRX75_17250</name>
</gene>
<evidence type="ECO:0000313" key="2">
    <source>
        <dbReference type="EMBL" id="MCD7110783.1"/>
    </source>
</evidence>
<comment type="caution">
    <text evidence="2">The sequence shown here is derived from an EMBL/GenBank/DDBJ whole genome shotgun (WGS) entry which is preliminary data.</text>
</comment>